<evidence type="ECO:0008006" key="9">
    <source>
        <dbReference type="Google" id="ProtNLM"/>
    </source>
</evidence>
<sequence length="474" mass="51610">MAGVFGSAFLWLLSFKVIAYWMGPEGVGLFSQLRQMAQAATVGATFGGTNSVVQGLAERHDETLRRPFRSTAAQLIGMSGAGVVLMIIAAAQPLTQFLLSANAPEMVSTVRWLALAVLLNVGGTYSLAVLNGYRSYPCLALAQITGPAVLVMLLAGAWWWHLSPDPRLLAGSFVLCFGVTYLVGAFGVSRLHKLTASLPMGALSKAETRIFLRFALSNLVAALSTTVALLLIRSWMIEAKGLAFAGLFDAGWTLTFNYTTLFLTACSAIYLPLLTAATRPESQKACMLKTVYLVLGASILICHALVLFKEPLINLLYSPEFQASGQVLMVLVIAVIFRSASWVYGTMILATRNSRMLLLSDLALNLLLLATTRYALDNFQSLEALSWAFVLPNFLYLLFVIEYAHLKNHLMRRRHIWPLIVAGTLPLFYLAVSSAGPQQVYSELATGLCMVIGLAVSGVAFFAYRKVSREKIEV</sequence>
<feature type="transmembrane region" description="Helical" evidence="6">
    <location>
        <begin position="357"/>
        <end position="376"/>
    </location>
</feature>
<feature type="transmembrane region" description="Helical" evidence="6">
    <location>
        <begin position="140"/>
        <end position="162"/>
    </location>
</feature>
<name>A0A9D7IBL6_9RHOO</name>
<feature type="transmembrane region" description="Helical" evidence="6">
    <location>
        <begin position="256"/>
        <end position="278"/>
    </location>
</feature>
<gene>
    <name evidence="7" type="ORF">IPJ48_02345</name>
</gene>
<feature type="transmembrane region" description="Helical" evidence="6">
    <location>
        <begin position="416"/>
        <end position="432"/>
    </location>
</feature>
<evidence type="ECO:0000256" key="5">
    <source>
        <dbReference type="ARBA" id="ARBA00023136"/>
    </source>
</evidence>
<comment type="subcellular location">
    <subcellularLocation>
        <location evidence="1">Cell membrane</location>
        <topology evidence="1">Multi-pass membrane protein</topology>
    </subcellularLocation>
</comment>
<dbReference type="EMBL" id="JADJNC010000004">
    <property type="protein sequence ID" value="MBK7422015.1"/>
    <property type="molecule type" value="Genomic_DNA"/>
</dbReference>
<proteinExistence type="predicted"/>
<feature type="transmembrane region" description="Helical" evidence="6">
    <location>
        <begin position="328"/>
        <end position="350"/>
    </location>
</feature>
<protein>
    <recommendedName>
        <fullName evidence="9">Polysaccharide biosynthesis protein</fullName>
    </recommendedName>
</protein>
<organism evidence="7 8">
    <name type="scientific">Candidatus Propionivibrio dominans</name>
    <dbReference type="NCBI Taxonomy" id="2954373"/>
    <lineage>
        <taxon>Bacteria</taxon>
        <taxon>Pseudomonadati</taxon>
        <taxon>Pseudomonadota</taxon>
        <taxon>Betaproteobacteria</taxon>
        <taxon>Rhodocyclales</taxon>
        <taxon>Rhodocyclaceae</taxon>
        <taxon>Propionivibrio</taxon>
    </lineage>
</organism>
<feature type="transmembrane region" description="Helical" evidence="6">
    <location>
        <begin position="382"/>
        <end position="404"/>
    </location>
</feature>
<feature type="transmembrane region" description="Helical" evidence="6">
    <location>
        <begin position="73"/>
        <end position="92"/>
    </location>
</feature>
<feature type="transmembrane region" description="Helical" evidence="6">
    <location>
        <begin position="444"/>
        <end position="464"/>
    </location>
</feature>
<comment type="caution">
    <text evidence="7">The sequence shown here is derived from an EMBL/GenBank/DDBJ whole genome shotgun (WGS) entry which is preliminary data.</text>
</comment>
<feature type="transmembrane region" description="Helical" evidence="6">
    <location>
        <begin position="290"/>
        <end position="308"/>
    </location>
</feature>
<accession>A0A9D7IBL6</accession>
<evidence type="ECO:0000256" key="1">
    <source>
        <dbReference type="ARBA" id="ARBA00004651"/>
    </source>
</evidence>
<evidence type="ECO:0000256" key="3">
    <source>
        <dbReference type="ARBA" id="ARBA00022692"/>
    </source>
</evidence>
<keyword evidence="2" id="KW-1003">Cell membrane</keyword>
<evidence type="ECO:0000313" key="8">
    <source>
        <dbReference type="Proteomes" id="UP000886602"/>
    </source>
</evidence>
<dbReference type="PANTHER" id="PTHR30250">
    <property type="entry name" value="PST FAMILY PREDICTED COLANIC ACID TRANSPORTER"/>
    <property type="match status" value="1"/>
</dbReference>
<evidence type="ECO:0000256" key="4">
    <source>
        <dbReference type="ARBA" id="ARBA00022989"/>
    </source>
</evidence>
<keyword evidence="3 6" id="KW-0812">Transmembrane</keyword>
<dbReference type="PANTHER" id="PTHR30250:SF11">
    <property type="entry name" value="O-ANTIGEN TRANSPORTER-RELATED"/>
    <property type="match status" value="1"/>
</dbReference>
<keyword evidence="4 6" id="KW-1133">Transmembrane helix</keyword>
<feature type="transmembrane region" description="Helical" evidence="6">
    <location>
        <begin position="112"/>
        <end position="133"/>
    </location>
</feature>
<dbReference type="Proteomes" id="UP000886602">
    <property type="component" value="Unassembled WGS sequence"/>
</dbReference>
<evidence type="ECO:0000256" key="2">
    <source>
        <dbReference type="ARBA" id="ARBA00022475"/>
    </source>
</evidence>
<feature type="transmembrane region" description="Helical" evidence="6">
    <location>
        <begin position="168"/>
        <end position="189"/>
    </location>
</feature>
<feature type="transmembrane region" description="Helical" evidence="6">
    <location>
        <begin position="210"/>
        <end position="236"/>
    </location>
</feature>
<keyword evidence="5 6" id="KW-0472">Membrane</keyword>
<dbReference type="AlphaFoldDB" id="A0A9D7IBL6"/>
<evidence type="ECO:0000313" key="7">
    <source>
        <dbReference type="EMBL" id="MBK7422015.1"/>
    </source>
</evidence>
<dbReference type="InterPro" id="IPR050833">
    <property type="entry name" value="Poly_Biosynth_Transport"/>
</dbReference>
<dbReference type="GO" id="GO:0005886">
    <property type="term" value="C:plasma membrane"/>
    <property type="evidence" value="ECO:0007669"/>
    <property type="project" value="UniProtKB-SubCell"/>
</dbReference>
<evidence type="ECO:0000256" key="6">
    <source>
        <dbReference type="SAM" id="Phobius"/>
    </source>
</evidence>
<reference evidence="7" key="1">
    <citation type="submission" date="2020-10" db="EMBL/GenBank/DDBJ databases">
        <title>Connecting structure to function with the recovery of over 1000 high-quality activated sludge metagenome-assembled genomes encoding full-length rRNA genes using long-read sequencing.</title>
        <authorList>
            <person name="Singleton C.M."/>
            <person name="Petriglieri F."/>
            <person name="Kristensen J.M."/>
            <person name="Kirkegaard R.H."/>
            <person name="Michaelsen T.Y."/>
            <person name="Andersen M.H."/>
            <person name="Karst S.M."/>
            <person name="Dueholm M.S."/>
            <person name="Nielsen P.H."/>
            <person name="Albertsen M."/>
        </authorList>
    </citation>
    <scope>NUCLEOTIDE SEQUENCE</scope>
    <source>
        <strain evidence="7">EsbW_18-Q3-R4-48_MAXAC.044</strain>
    </source>
</reference>